<evidence type="ECO:0000256" key="2">
    <source>
        <dbReference type="ARBA" id="ARBA00016956"/>
    </source>
</evidence>
<dbReference type="InterPro" id="IPR001816">
    <property type="entry name" value="Transl_elong_EFTs/EF1B"/>
</dbReference>
<evidence type="ECO:0000256" key="4">
    <source>
        <dbReference type="ARBA" id="ARBA00022917"/>
    </source>
</evidence>
<accession>A0A0G0W529</accession>
<organism evidence="7 8">
    <name type="scientific">Candidatus Nomurabacteria bacterium GW2011_GWB1_40_7</name>
    <dbReference type="NCBI Taxonomy" id="1618744"/>
    <lineage>
        <taxon>Bacteria</taxon>
        <taxon>Candidatus Nomuraibacteriota</taxon>
    </lineage>
</organism>
<comment type="caution">
    <text evidence="7">The sequence shown here is derived from an EMBL/GenBank/DDBJ whole genome shotgun (WGS) entry which is preliminary data.</text>
</comment>
<comment type="similarity">
    <text evidence="1 5">Belongs to the EF-Ts family.</text>
</comment>
<dbReference type="AlphaFoldDB" id="A0A0G0W529"/>
<proteinExistence type="inferred from homology"/>
<evidence type="ECO:0000313" key="8">
    <source>
        <dbReference type="Proteomes" id="UP000034452"/>
    </source>
</evidence>
<keyword evidence="5" id="KW-0963">Cytoplasm</keyword>
<dbReference type="GO" id="GO:0003746">
    <property type="term" value="F:translation elongation factor activity"/>
    <property type="evidence" value="ECO:0007669"/>
    <property type="project" value="UniProtKB-UniRule"/>
</dbReference>
<comment type="function">
    <text evidence="5">Associates with the EF-Tu.GDP complex and induces the exchange of GDP to GTP. It remains bound to the aminoacyl-tRNA.EF-Tu.GTP complex up to the GTP hydrolysis stage on the ribosome.</text>
</comment>
<dbReference type="Gene3D" id="1.10.286.20">
    <property type="match status" value="1"/>
</dbReference>
<protein>
    <recommendedName>
        <fullName evidence="2 5">Elongation factor Ts</fullName>
        <shortName evidence="5">EF-Ts</shortName>
    </recommendedName>
</protein>
<dbReference type="PANTHER" id="PTHR11741:SF0">
    <property type="entry name" value="ELONGATION FACTOR TS, MITOCHONDRIAL"/>
    <property type="match status" value="1"/>
</dbReference>
<feature type="domain" description="Translation elongation factor EFTs/EF1B dimerisation" evidence="6">
    <location>
        <begin position="74"/>
        <end position="256"/>
    </location>
</feature>
<dbReference type="PATRIC" id="fig|1618744.3.peg.344"/>
<evidence type="ECO:0000256" key="1">
    <source>
        <dbReference type="ARBA" id="ARBA00005532"/>
    </source>
</evidence>
<dbReference type="Pfam" id="PF00889">
    <property type="entry name" value="EF_TS"/>
    <property type="match status" value="1"/>
</dbReference>
<dbReference type="SUPFAM" id="SSF46934">
    <property type="entry name" value="UBA-like"/>
    <property type="match status" value="1"/>
</dbReference>
<evidence type="ECO:0000313" key="7">
    <source>
        <dbReference type="EMBL" id="KKR70377.1"/>
    </source>
</evidence>
<dbReference type="InterPro" id="IPR009060">
    <property type="entry name" value="UBA-like_sf"/>
</dbReference>
<dbReference type="PANTHER" id="PTHR11741">
    <property type="entry name" value="ELONGATION FACTOR TS"/>
    <property type="match status" value="1"/>
</dbReference>
<evidence type="ECO:0000256" key="3">
    <source>
        <dbReference type="ARBA" id="ARBA00022768"/>
    </source>
</evidence>
<dbReference type="EMBL" id="LBZL01000007">
    <property type="protein sequence ID" value="KKR70377.1"/>
    <property type="molecule type" value="Genomic_DNA"/>
</dbReference>
<evidence type="ECO:0000259" key="6">
    <source>
        <dbReference type="Pfam" id="PF00889"/>
    </source>
</evidence>
<feature type="region of interest" description="Involved in Mg(2+) ion dislocation from EF-Tu" evidence="5">
    <location>
        <begin position="82"/>
        <end position="85"/>
    </location>
</feature>
<dbReference type="FunFam" id="1.10.8.10:FF:000001">
    <property type="entry name" value="Elongation factor Ts"/>
    <property type="match status" value="1"/>
</dbReference>
<dbReference type="HAMAP" id="MF_00050">
    <property type="entry name" value="EF_Ts"/>
    <property type="match status" value="1"/>
</dbReference>
<dbReference type="NCBIfam" id="TIGR00116">
    <property type="entry name" value="tsf"/>
    <property type="match status" value="1"/>
</dbReference>
<dbReference type="InterPro" id="IPR014039">
    <property type="entry name" value="Transl_elong_EFTs/EF1B_dimer"/>
</dbReference>
<dbReference type="SUPFAM" id="SSF54713">
    <property type="entry name" value="Elongation factor Ts (EF-Ts), dimerisation domain"/>
    <property type="match status" value="1"/>
</dbReference>
<dbReference type="InterPro" id="IPR036402">
    <property type="entry name" value="EF-Ts_dimer_sf"/>
</dbReference>
<dbReference type="GO" id="GO:0005737">
    <property type="term" value="C:cytoplasm"/>
    <property type="evidence" value="ECO:0007669"/>
    <property type="project" value="UniProtKB-SubCell"/>
</dbReference>
<keyword evidence="3 5" id="KW-0251">Elongation factor</keyword>
<comment type="subcellular location">
    <subcellularLocation>
        <location evidence="5">Cytoplasm</location>
    </subcellularLocation>
</comment>
<dbReference type="Gene3D" id="1.10.8.10">
    <property type="entry name" value="DNA helicase RuvA subunit, C-terminal domain"/>
    <property type="match status" value="1"/>
</dbReference>
<keyword evidence="4 5" id="KW-0648">Protein biosynthesis</keyword>
<gene>
    <name evidence="5" type="primary">tsf</name>
    <name evidence="7" type="ORF">UU13_C0007G0018</name>
</gene>
<evidence type="ECO:0000256" key="5">
    <source>
        <dbReference type="HAMAP-Rule" id="MF_00050"/>
    </source>
</evidence>
<dbReference type="Gene3D" id="3.30.479.20">
    <property type="entry name" value="Elongation factor Ts, dimerisation domain"/>
    <property type="match status" value="2"/>
</dbReference>
<name>A0A0G0W529_9BACT</name>
<dbReference type="Proteomes" id="UP000034452">
    <property type="component" value="Unassembled WGS sequence"/>
</dbReference>
<sequence>MSSINITTEQVKELRDATGISVMQCRNALIEAEGDTKKALAILKKTSSDIAQKKVNREVKDGRVSIKTDGQKVVLVSLHCETDFVARNEDFATLLETLAEQALKNGIEEIKAGVKEMIDPVIQKTGENIQLGELYEVNGDILGNYTHNNKIGVVVSLEGGDADLAKDVAMHVAAMKPEYISQDEIAEEAKKTMKEVFEKEIAGIDKPEEIKKKMLDGKMAAYFKERTLLDQAFIKNADETVGELLEKVGAKIKEVKICSI</sequence>
<reference evidence="7 8" key="1">
    <citation type="journal article" date="2015" name="Nature">
        <title>rRNA introns, odd ribosomes, and small enigmatic genomes across a large radiation of phyla.</title>
        <authorList>
            <person name="Brown C.T."/>
            <person name="Hug L.A."/>
            <person name="Thomas B.C."/>
            <person name="Sharon I."/>
            <person name="Castelle C.J."/>
            <person name="Singh A."/>
            <person name="Wilkins M.J."/>
            <person name="Williams K.H."/>
            <person name="Banfield J.F."/>
        </authorList>
    </citation>
    <scope>NUCLEOTIDE SEQUENCE [LARGE SCALE GENOMIC DNA]</scope>
</reference>